<accession>A0A4R9GNQ0</accession>
<evidence type="ECO:0000313" key="1">
    <source>
        <dbReference type="EMBL" id="TGK17491.1"/>
    </source>
</evidence>
<reference evidence="1" key="1">
    <citation type="journal article" date="2019" name="PLoS Negl. Trop. Dis.">
        <title>Revisiting the worldwide diversity of Leptospira species in the environment.</title>
        <authorList>
            <person name="Vincent A.T."/>
            <person name="Schiettekatte O."/>
            <person name="Bourhy P."/>
            <person name="Veyrier F.J."/>
            <person name="Picardeau M."/>
        </authorList>
    </citation>
    <scope>NUCLEOTIDE SEQUENCE [LARGE SCALE GENOMIC DNA]</scope>
    <source>
        <strain evidence="1">SCS5</strain>
    </source>
</reference>
<evidence type="ECO:0000313" key="2">
    <source>
        <dbReference type="Proteomes" id="UP000297855"/>
    </source>
</evidence>
<dbReference type="EMBL" id="RQEV01000012">
    <property type="protein sequence ID" value="TGK17491.1"/>
    <property type="molecule type" value="Genomic_DNA"/>
</dbReference>
<dbReference type="Proteomes" id="UP000297855">
    <property type="component" value="Unassembled WGS sequence"/>
</dbReference>
<protein>
    <submittedName>
        <fullName evidence="1">Uncharacterized protein</fullName>
    </submittedName>
</protein>
<dbReference type="AlphaFoldDB" id="A0A4R9GNQ0"/>
<organism evidence="1 2">
    <name type="scientific">Leptospira fluminis</name>
    <dbReference type="NCBI Taxonomy" id="2484979"/>
    <lineage>
        <taxon>Bacteria</taxon>
        <taxon>Pseudomonadati</taxon>
        <taxon>Spirochaetota</taxon>
        <taxon>Spirochaetia</taxon>
        <taxon>Leptospirales</taxon>
        <taxon>Leptospiraceae</taxon>
        <taxon>Leptospira</taxon>
    </lineage>
</organism>
<dbReference type="NCBIfam" id="NF047692">
    <property type="entry name" value="LIC11631_fam"/>
    <property type="match status" value="1"/>
</dbReference>
<keyword evidence="2" id="KW-1185">Reference proteome</keyword>
<dbReference type="RefSeq" id="WP_135814162.1">
    <property type="nucleotide sequence ID" value="NZ_RQEV01000012.1"/>
</dbReference>
<sequence>MSQALTRSAVFEPYGHSDVYALDNLYFSAFKHPEVWDFSRIRELSVLNLAFLAARGALAASLGKEIRVQGLTSGFKKGFCRIEGKEELAGIDFDIFLPTILGGTPSLVFSRIEGPADSVSVFPGMAGKGFQLVGNWKERNYRILFLTGEELERDLPGLLEWVNEISSASDLRGSFYCRTEKQSYLQFLKGKEETCAIFLQEKERSHFPFLFLAMEYVQETEEKTN</sequence>
<gene>
    <name evidence="1" type="ORF">EHO61_14010</name>
</gene>
<proteinExistence type="predicted"/>
<comment type="caution">
    <text evidence="1">The sequence shown here is derived from an EMBL/GenBank/DDBJ whole genome shotgun (WGS) entry which is preliminary data.</text>
</comment>
<name>A0A4R9GNQ0_9LEPT</name>
<dbReference type="OrthoDB" id="340768at2"/>